<evidence type="ECO:0000313" key="2">
    <source>
        <dbReference type="Proteomes" id="UP001590950"/>
    </source>
</evidence>
<reference evidence="1 2" key="1">
    <citation type="submission" date="2024-09" db="EMBL/GenBank/DDBJ databases">
        <title>Rethinking Asexuality: The Enigmatic Case of Functional Sexual Genes in Lepraria (Stereocaulaceae).</title>
        <authorList>
            <person name="Doellman M."/>
            <person name="Sun Y."/>
            <person name="Barcenas-Pena A."/>
            <person name="Lumbsch H.T."/>
            <person name="Grewe F."/>
        </authorList>
    </citation>
    <scope>NUCLEOTIDE SEQUENCE [LARGE SCALE GENOMIC DNA]</scope>
    <source>
        <strain evidence="1 2">Mercado 3170</strain>
    </source>
</reference>
<gene>
    <name evidence="1" type="ORF">N7G274_002183</name>
</gene>
<accession>A0ABR4AM31</accession>
<keyword evidence="2" id="KW-1185">Reference proteome</keyword>
<protein>
    <submittedName>
        <fullName evidence="1">Uncharacterized protein</fullName>
    </submittedName>
</protein>
<dbReference type="EMBL" id="JBEFKJ010000006">
    <property type="protein sequence ID" value="KAL2045752.1"/>
    <property type="molecule type" value="Genomic_DNA"/>
</dbReference>
<name>A0ABR4AM31_9LECA</name>
<sequence>MTNPDNVTFLKGEPFTLNLGPKKKIILTSNGDVAAAWKDTAALTFDPLIKQLMTDLGMSETTQDTLHREEPERFMLGEKVFESLSLVENPLHQAFDHRQMVWIKRQLPGNMLADLGKQYVGHIN</sequence>
<evidence type="ECO:0000313" key="1">
    <source>
        <dbReference type="EMBL" id="KAL2045752.1"/>
    </source>
</evidence>
<comment type="caution">
    <text evidence="1">The sequence shown here is derived from an EMBL/GenBank/DDBJ whole genome shotgun (WGS) entry which is preliminary data.</text>
</comment>
<proteinExistence type="predicted"/>
<dbReference type="Proteomes" id="UP001590950">
    <property type="component" value="Unassembled WGS sequence"/>
</dbReference>
<organism evidence="1 2">
    <name type="scientific">Stereocaulon virgatum</name>
    <dbReference type="NCBI Taxonomy" id="373712"/>
    <lineage>
        <taxon>Eukaryota</taxon>
        <taxon>Fungi</taxon>
        <taxon>Dikarya</taxon>
        <taxon>Ascomycota</taxon>
        <taxon>Pezizomycotina</taxon>
        <taxon>Lecanoromycetes</taxon>
        <taxon>OSLEUM clade</taxon>
        <taxon>Lecanoromycetidae</taxon>
        <taxon>Lecanorales</taxon>
        <taxon>Lecanorineae</taxon>
        <taxon>Stereocaulaceae</taxon>
        <taxon>Stereocaulon</taxon>
    </lineage>
</organism>